<dbReference type="RefSeq" id="WP_066545046.1">
    <property type="nucleotide sequence ID" value="NZ_MASJ01000014.1"/>
</dbReference>
<evidence type="ECO:0000256" key="9">
    <source>
        <dbReference type="ARBA" id="ARBA00012523"/>
    </source>
</evidence>
<comment type="caution">
    <text evidence="20">The sequence shown here is derived from an EMBL/GenBank/DDBJ whole genome shotgun (WGS) entry which is preliminary data.</text>
</comment>
<keyword evidence="11" id="KW-0808">Transferase</keyword>
<dbReference type="PIRSF" id="PIRSF006135">
    <property type="entry name" value="CobU"/>
    <property type="match status" value="1"/>
</dbReference>
<dbReference type="GO" id="GO:0009236">
    <property type="term" value="P:cobalamin biosynthetic process"/>
    <property type="evidence" value="ECO:0007669"/>
    <property type="project" value="UniProtKB-UniPathway"/>
</dbReference>
<dbReference type="GO" id="GO:0043752">
    <property type="term" value="F:adenosylcobinamide kinase activity"/>
    <property type="evidence" value="ECO:0007669"/>
    <property type="project" value="UniProtKB-EC"/>
</dbReference>
<dbReference type="STRING" id="33978.A6M13_13570"/>
<comment type="similarity">
    <text evidence="7">Belongs to the CobU/CobP family.</text>
</comment>
<evidence type="ECO:0000256" key="14">
    <source>
        <dbReference type="ARBA" id="ARBA00022840"/>
    </source>
</evidence>
<feature type="active site" description="GMP-histidine intermediate" evidence="18">
    <location>
        <position position="51"/>
    </location>
</feature>
<name>A0A1C0YE74_9BACL</name>
<evidence type="ECO:0000256" key="10">
    <source>
        <dbReference type="ARBA" id="ARBA00022573"/>
    </source>
</evidence>
<comment type="function">
    <text evidence="4">Catalyzes ATP-dependent phosphorylation of adenosylcobinamide and addition of GMP to adenosylcobinamide phosphate.</text>
</comment>
<dbReference type="GO" id="GO:0005524">
    <property type="term" value="F:ATP binding"/>
    <property type="evidence" value="ECO:0007669"/>
    <property type="project" value="UniProtKB-KW"/>
</dbReference>
<sequence length="177" mass="20672">MIFISGGVRSGKSAFAETCAQSLAERYQQPLIYAATAVAFDEEMQQRIQRHQYDRATHQWQTIEVPYHLQPLYDVDGIILLECVTTWVSNILYKYPTTWHDYIEQFKKLCLHKKETLIIVSNELLHEVPSKYAETEQYRQILGKLHQWLVQESDAAYACTFGHIHQWKGAPTCKDFC</sequence>
<comment type="catalytic activity">
    <reaction evidence="3">
        <text>adenosylcob(III)inamide + GTP = adenosylcob(III)inamide phosphate + GDP + H(+)</text>
        <dbReference type="Rhea" id="RHEA:15765"/>
        <dbReference type="ChEBI" id="CHEBI:2480"/>
        <dbReference type="ChEBI" id="CHEBI:15378"/>
        <dbReference type="ChEBI" id="CHEBI:37565"/>
        <dbReference type="ChEBI" id="CHEBI:58189"/>
        <dbReference type="ChEBI" id="CHEBI:58502"/>
        <dbReference type="EC" id="2.7.1.156"/>
    </reaction>
</comment>
<keyword evidence="13" id="KW-0418">Kinase</keyword>
<comment type="catalytic activity">
    <reaction evidence="2">
        <text>adenosylcob(III)inamide phosphate + GTP + H(+) = adenosylcob(III)inamide-GDP + diphosphate</text>
        <dbReference type="Rhea" id="RHEA:22712"/>
        <dbReference type="ChEBI" id="CHEBI:15378"/>
        <dbReference type="ChEBI" id="CHEBI:33019"/>
        <dbReference type="ChEBI" id="CHEBI:37565"/>
        <dbReference type="ChEBI" id="CHEBI:58502"/>
        <dbReference type="ChEBI" id="CHEBI:60487"/>
        <dbReference type="EC" id="2.7.7.62"/>
    </reaction>
</comment>
<evidence type="ECO:0000256" key="15">
    <source>
        <dbReference type="ARBA" id="ARBA00023134"/>
    </source>
</evidence>
<evidence type="ECO:0000256" key="19">
    <source>
        <dbReference type="PIRSR" id="PIRSR006135-2"/>
    </source>
</evidence>
<organism evidence="20 21">
    <name type="scientific">Caryophanon tenue</name>
    <dbReference type="NCBI Taxonomy" id="33978"/>
    <lineage>
        <taxon>Bacteria</taxon>
        <taxon>Bacillati</taxon>
        <taxon>Bacillota</taxon>
        <taxon>Bacilli</taxon>
        <taxon>Bacillales</taxon>
        <taxon>Caryophanaceae</taxon>
        <taxon>Caryophanon</taxon>
    </lineage>
</organism>
<evidence type="ECO:0000256" key="11">
    <source>
        <dbReference type="ARBA" id="ARBA00022679"/>
    </source>
</evidence>
<evidence type="ECO:0000256" key="13">
    <source>
        <dbReference type="ARBA" id="ARBA00022777"/>
    </source>
</evidence>
<dbReference type="GO" id="GO:0008820">
    <property type="term" value="F:cobinamide phosphate guanylyltransferase activity"/>
    <property type="evidence" value="ECO:0007669"/>
    <property type="project" value="UniProtKB-EC"/>
</dbReference>
<evidence type="ECO:0000256" key="6">
    <source>
        <dbReference type="ARBA" id="ARBA00005159"/>
    </source>
</evidence>
<dbReference type="UniPathway" id="UPA00148">
    <property type="reaction ID" value="UER00236"/>
</dbReference>
<evidence type="ECO:0000256" key="16">
    <source>
        <dbReference type="ARBA" id="ARBA00029570"/>
    </source>
</evidence>
<dbReference type="CDD" id="cd00544">
    <property type="entry name" value="CobU"/>
    <property type="match status" value="1"/>
</dbReference>
<evidence type="ECO:0000256" key="5">
    <source>
        <dbReference type="ARBA" id="ARBA00004692"/>
    </source>
</evidence>
<feature type="binding site" evidence="19">
    <location>
        <position position="82"/>
    </location>
    <ligand>
        <name>GTP</name>
        <dbReference type="ChEBI" id="CHEBI:37565"/>
    </ligand>
</feature>
<keyword evidence="10" id="KW-0169">Cobalamin biosynthesis</keyword>
<evidence type="ECO:0000256" key="2">
    <source>
        <dbReference type="ARBA" id="ARBA00000711"/>
    </source>
</evidence>
<evidence type="ECO:0000313" key="21">
    <source>
        <dbReference type="Proteomes" id="UP000093199"/>
    </source>
</evidence>
<dbReference type="GO" id="GO:0005525">
    <property type="term" value="F:GTP binding"/>
    <property type="evidence" value="ECO:0007669"/>
    <property type="project" value="UniProtKB-KW"/>
</dbReference>
<evidence type="ECO:0000256" key="8">
    <source>
        <dbReference type="ARBA" id="ARBA00012016"/>
    </source>
</evidence>
<dbReference type="PANTHER" id="PTHR34848">
    <property type="match status" value="1"/>
</dbReference>
<dbReference type="EC" id="2.7.1.156" evidence="8"/>
<keyword evidence="15 19" id="KW-0342">GTP-binding</keyword>
<comment type="pathway">
    <text evidence="5">Cofactor biosynthesis; adenosylcobalamin biosynthesis; adenosylcobalamin from cob(II)yrinate a,c-diamide: step 6/7.</text>
</comment>
<evidence type="ECO:0000256" key="7">
    <source>
        <dbReference type="ARBA" id="ARBA00007490"/>
    </source>
</evidence>
<reference evidence="20 21" key="1">
    <citation type="submission" date="2016-07" db="EMBL/GenBank/DDBJ databases">
        <title>Caryophanon tenue genome sequencing.</title>
        <authorList>
            <person name="Verma A."/>
            <person name="Pal Y."/>
            <person name="Krishnamurthi S."/>
        </authorList>
    </citation>
    <scope>NUCLEOTIDE SEQUENCE [LARGE SCALE GENOMIC DNA]</scope>
    <source>
        <strain evidence="20 21">DSM 14152</strain>
    </source>
</reference>
<dbReference type="OrthoDB" id="9799422at2"/>
<comment type="catalytic activity">
    <reaction evidence="1">
        <text>adenosylcob(III)inamide + ATP = adenosylcob(III)inamide phosphate + ADP + H(+)</text>
        <dbReference type="Rhea" id="RHEA:15769"/>
        <dbReference type="ChEBI" id="CHEBI:2480"/>
        <dbReference type="ChEBI" id="CHEBI:15378"/>
        <dbReference type="ChEBI" id="CHEBI:30616"/>
        <dbReference type="ChEBI" id="CHEBI:58502"/>
        <dbReference type="ChEBI" id="CHEBI:456216"/>
        <dbReference type="EC" id="2.7.1.156"/>
    </reaction>
</comment>
<feature type="binding site" evidence="19">
    <location>
        <position position="64"/>
    </location>
    <ligand>
        <name>GTP</name>
        <dbReference type="ChEBI" id="CHEBI:37565"/>
    </ligand>
</feature>
<evidence type="ECO:0000256" key="18">
    <source>
        <dbReference type="PIRSR" id="PIRSR006135-1"/>
    </source>
</evidence>
<feature type="binding site" evidence="19">
    <location>
        <begin position="6"/>
        <end position="13"/>
    </location>
    <ligand>
        <name>GTP</name>
        <dbReference type="ChEBI" id="CHEBI:37565"/>
    </ligand>
</feature>
<evidence type="ECO:0000256" key="12">
    <source>
        <dbReference type="ARBA" id="ARBA00022741"/>
    </source>
</evidence>
<evidence type="ECO:0000256" key="1">
    <source>
        <dbReference type="ARBA" id="ARBA00000312"/>
    </source>
</evidence>
<feature type="binding site" evidence="19">
    <location>
        <begin position="35"/>
        <end position="37"/>
    </location>
    <ligand>
        <name>GTP</name>
        <dbReference type="ChEBI" id="CHEBI:37565"/>
    </ligand>
</feature>
<dbReference type="Proteomes" id="UP000093199">
    <property type="component" value="Unassembled WGS sequence"/>
</dbReference>
<keyword evidence="21" id="KW-1185">Reference proteome</keyword>
<comment type="pathway">
    <text evidence="6">Cofactor biosynthesis; adenosylcobalamin biosynthesis; adenosylcobalamin from cob(II)yrinate a,c-diamide: step 5/7.</text>
</comment>
<dbReference type="AlphaFoldDB" id="A0A1C0YE74"/>
<dbReference type="Pfam" id="PF02283">
    <property type="entry name" value="CobU"/>
    <property type="match status" value="1"/>
</dbReference>
<dbReference type="Gene3D" id="3.40.50.300">
    <property type="entry name" value="P-loop containing nucleotide triphosphate hydrolases"/>
    <property type="match status" value="1"/>
</dbReference>
<evidence type="ECO:0000313" key="20">
    <source>
        <dbReference type="EMBL" id="OCS85460.1"/>
    </source>
</evidence>
<dbReference type="EMBL" id="MASJ01000014">
    <property type="protein sequence ID" value="OCS85460.1"/>
    <property type="molecule type" value="Genomic_DNA"/>
</dbReference>
<dbReference type="PANTHER" id="PTHR34848:SF1">
    <property type="entry name" value="BIFUNCTIONAL ADENOSYLCOBALAMIN BIOSYNTHESIS PROTEIN COBU"/>
    <property type="match status" value="1"/>
</dbReference>
<protein>
    <recommendedName>
        <fullName evidence="16">Adenosylcobinamide kinase</fullName>
        <ecNumber evidence="8">2.7.1.156</ecNumber>
        <ecNumber evidence="9">2.7.7.62</ecNumber>
    </recommendedName>
    <alternativeName>
        <fullName evidence="17">Adenosylcobinamide-phosphate guanylyltransferase</fullName>
    </alternativeName>
</protein>
<dbReference type="EC" id="2.7.7.62" evidence="9"/>
<accession>A0A1C0YE74</accession>
<proteinExistence type="inferred from homology"/>
<dbReference type="SUPFAM" id="SSF52540">
    <property type="entry name" value="P-loop containing nucleoside triphosphate hydrolases"/>
    <property type="match status" value="1"/>
</dbReference>
<keyword evidence="14" id="KW-0067">ATP-binding</keyword>
<evidence type="ECO:0000256" key="3">
    <source>
        <dbReference type="ARBA" id="ARBA00001522"/>
    </source>
</evidence>
<dbReference type="InterPro" id="IPR003203">
    <property type="entry name" value="CobU/CobP"/>
</dbReference>
<evidence type="ECO:0000256" key="4">
    <source>
        <dbReference type="ARBA" id="ARBA00003889"/>
    </source>
</evidence>
<evidence type="ECO:0000256" key="17">
    <source>
        <dbReference type="ARBA" id="ARBA00030571"/>
    </source>
</evidence>
<gene>
    <name evidence="20" type="ORF">A6M13_13570</name>
</gene>
<keyword evidence="12 19" id="KW-0547">Nucleotide-binding</keyword>
<dbReference type="InterPro" id="IPR027417">
    <property type="entry name" value="P-loop_NTPase"/>
</dbReference>